<accession>A0ABW1A3H9</accession>
<reference evidence="3" key="1">
    <citation type="journal article" date="2019" name="Int. J. Syst. Evol. Microbiol.">
        <title>The Global Catalogue of Microorganisms (GCM) 10K type strain sequencing project: providing services to taxonomists for standard genome sequencing and annotation.</title>
        <authorList>
            <consortium name="The Broad Institute Genomics Platform"/>
            <consortium name="The Broad Institute Genome Sequencing Center for Infectious Disease"/>
            <person name="Wu L."/>
            <person name="Ma J."/>
        </authorList>
    </citation>
    <scope>NUCLEOTIDE SEQUENCE [LARGE SCALE GENOMIC DNA]</scope>
    <source>
        <strain evidence="3">KCTC 42087</strain>
    </source>
</reference>
<protein>
    <submittedName>
        <fullName evidence="2">ABC transporter substrate-binding protein</fullName>
    </submittedName>
</protein>
<evidence type="ECO:0000313" key="2">
    <source>
        <dbReference type="EMBL" id="MFC5748253.1"/>
    </source>
</evidence>
<dbReference type="EMBL" id="JBHSON010000030">
    <property type="protein sequence ID" value="MFC5748253.1"/>
    <property type="molecule type" value="Genomic_DNA"/>
</dbReference>
<dbReference type="Gene3D" id="3.40.190.10">
    <property type="entry name" value="Periplasmic binding protein-like II"/>
    <property type="match status" value="2"/>
</dbReference>
<evidence type="ECO:0000256" key="1">
    <source>
        <dbReference type="SAM" id="SignalP"/>
    </source>
</evidence>
<keyword evidence="3" id="KW-1185">Reference proteome</keyword>
<proteinExistence type="predicted"/>
<dbReference type="SUPFAM" id="SSF53850">
    <property type="entry name" value="Periplasmic binding protein-like II"/>
    <property type="match status" value="1"/>
</dbReference>
<name>A0ABW1A3H9_9ACTN</name>
<dbReference type="Proteomes" id="UP001596074">
    <property type="component" value="Unassembled WGS sequence"/>
</dbReference>
<dbReference type="PROSITE" id="PS51257">
    <property type="entry name" value="PROKAR_LIPOPROTEIN"/>
    <property type="match status" value="1"/>
</dbReference>
<evidence type="ECO:0000313" key="3">
    <source>
        <dbReference type="Proteomes" id="UP001596074"/>
    </source>
</evidence>
<comment type="caution">
    <text evidence="2">The sequence shown here is derived from an EMBL/GenBank/DDBJ whole genome shotgun (WGS) entry which is preliminary data.</text>
</comment>
<feature type="signal peptide" evidence="1">
    <location>
        <begin position="1"/>
        <end position="24"/>
    </location>
</feature>
<sequence length="368" mass="37616">MRRLPGRSATAAAAALLVLSGALAACAGPQGGAGGAGGADKKSGAAICPAAGTKGTIKIGMSSPLAVFAPLLLGIQTGAFDKAGIDVEIQKIPSAESLPLVARGQLDAQMTSLSSAHFNTLKDKVDVRWIVPMDDQQKIPAGTPVPGYWSRKDVVGSATSPDLSKLKGAKVSTPTGGTGVSGLILDTALSKVGLGIKDVKLSPPLVGPDALNALANGAVTAAWISAPLEVEAAKNPDLVPIAGYAPGVTGTAIMAGRGLLDRPEVAVKFVQVLSKVTTQYLKGDYRKNPETVRLLAAAEEVDKSTIEKSALLAFDPSFSMEGTEKFADDLQAFALKRGELEYDKPLDSAGLIDARFTEAAASCASVVK</sequence>
<dbReference type="RefSeq" id="WP_378283904.1">
    <property type="nucleotide sequence ID" value="NZ_JBHSON010000030.1"/>
</dbReference>
<keyword evidence="1" id="KW-0732">Signal</keyword>
<feature type="chain" id="PRO_5046557294" evidence="1">
    <location>
        <begin position="25"/>
        <end position="368"/>
    </location>
</feature>
<dbReference type="PANTHER" id="PTHR30024">
    <property type="entry name" value="ALIPHATIC SULFONATES-BINDING PROTEIN-RELATED"/>
    <property type="match status" value="1"/>
</dbReference>
<organism evidence="2 3">
    <name type="scientific">Actinomadura rugatobispora</name>
    <dbReference type="NCBI Taxonomy" id="1994"/>
    <lineage>
        <taxon>Bacteria</taxon>
        <taxon>Bacillati</taxon>
        <taxon>Actinomycetota</taxon>
        <taxon>Actinomycetes</taxon>
        <taxon>Streptosporangiales</taxon>
        <taxon>Thermomonosporaceae</taxon>
        <taxon>Actinomadura</taxon>
    </lineage>
</organism>
<gene>
    <name evidence="2" type="ORF">ACFPZN_21710</name>
</gene>